<proteinExistence type="predicted"/>
<evidence type="ECO:0000313" key="3">
    <source>
        <dbReference type="EMBL" id="EOY04157.1"/>
    </source>
</evidence>
<dbReference type="Gramene" id="EOY04157">
    <property type="protein sequence ID" value="EOY04157"/>
    <property type="gene ID" value="TCM_019418"/>
</dbReference>
<dbReference type="EMBL" id="CM001882">
    <property type="protein sequence ID" value="EOY04157.1"/>
    <property type="molecule type" value="Genomic_DNA"/>
</dbReference>
<keyword evidence="4" id="KW-1185">Reference proteome</keyword>
<feature type="coiled-coil region" evidence="1">
    <location>
        <begin position="119"/>
        <end position="153"/>
    </location>
</feature>
<dbReference type="AlphaFoldDB" id="A0A061EIF9"/>
<evidence type="ECO:0000313" key="4">
    <source>
        <dbReference type="Proteomes" id="UP000026915"/>
    </source>
</evidence>
<keyword evidence="1" id="KW-0175">Coiled coil</keyword>
<evidence type="ECO:0000256" key="1">
    <source>
        <dbReference type="SAM" id="Coils"/>
    </source>
</evidence>
<feature type="domain" description="Retrovirus-related Pol polyprotein from transposon TNT 1-94-like beta-barrel" evidence="2">
    <location>
        <begin position="206"/>
        <end position="255"/>
    </location>
</feature>
<name>A0A061EIF9_THECC</name>
<organism evidence="3 4">
    <name type="scientific">Theobroma cacao</name>
    <name type="common">Cacao</name>
    <name type="synonym">Cocoa</name>
    <dbReference type="NCBI Taxonomy" id="3641"/>
    <lineage>
        <taxon>Eukaryota</taxon>
        <taxon>Viridiplantae</taxon>
        <taxon>Streptophyta</taxon>
        <taxon>Embryophyta</taxon>
        <taxon>Tracheophyta</taxon>
        <taxon>Spermatophyta</taxon>
        <taxon>Magnoliopsida</taxon>
        <taxon>eudicotyledons</taxon>
        <taxon>Gunneridae</taxon>
        <taxon>Pentapetalae</taxon>
        <taxon>rosids</taxon>
        <taxon>malvids</taxon>
        <taxon>Malvales</taxon>
        <taxon>Malvaceae</taxon>
        <taxon>Byttnerioideae</taxon>
        <taxon>Theobroma</taxon>
    </lineage>
</organism>
<reference evidence="3 4" key="1">
    <citation type="journal article" date="2013" name="Genome Biol.">
        <title>The genome sequence of the most widely cultivated cacao type and its use to identify candidate genes regulating pod color.</title>
        <authorList>
            <person name="Motamayor J.C."/>
            <person name="Mockaitis K."/>
            <person name="Schmutz J."/>
            <person name="Haiminen N."/>
            <person name="Iii D.L."/>
            <person name="Cornejo O."/>
            <person name="Findley S.D."/>
            <person name="Zheng P."/>
            <person name="Utro F."/>
            <person name="Royaert S."/>
            <person name="Saski C."/>
            <person name="Jenkins J."/>
            <person name="Podicheti R."/>
            <person name="Zhao M."/>
            <person name="Scheffler B.E."/>
            <person name="Stack J.C."/>
            <person name="Feltus F.A."/>
            <person name="Mustiga G.M."/>
            <person name="Amores F."/>
            <person name="Phillips W."/>
            <person name="Marelli J.P."/>
            <person name="May G.D."/>
            <person name="Shapiro H."/>
            <person name="Ma J."/>
            <person name="Bustamante C.D."/>
            <person name="Schnell R.J."/>
            <person name="Main D."/>
            <person name="Gilbert D."/>
            <person name="Parida L."/>
            <person name="Kuhn D.N."/>
        </authorList>
    </citation>
    <scope>NUCLEOTIDE SEQUENCE [LARGE SCALE GENOMIC DNA]</scope>
    <source>
        <strain evidence="4">cv. Matina 1-6</strain>
    </source>
</reference>
<dbReference type="HOGENOM" id="CLU_1002601_0_0_1"/>
<accession>A0A061EIF9</accession>
<dbReference type="Proteomes" id="UP000026915">
    <property type="component" value="Chromosome 4"/>
</dbReference>
<dbReference type="InterPro" id="IPR054722">
    <property type="entry name" value="PolX-like_BBD"/>
</dbReference>
<sequence>MATTSSPSIINSTVYCNVHVPLFEVENYDFRVIKKEILFLSLDVLDLIKNGYEESCIDCTSVLDKQLHELKKQKITDAGVLGIIQMGDSPTIFPWIRRAKKSKEAWEILQQEFEGHSKVADLEEVEEEEEIHVEEVEEEEEIHEEEVEAIMGDKVAMKDPKNGVEFVRRTIMKRKIVGTKERHSDMIARSSILCRKIAFEEQKNVWYMDSGCSNHMTEDKEAFLDMDSSFSSKVKLGNGENVEVKGKGSIGVEAKPFKILFMCQSRKKISEHWITFEA</sequence>
<dbReference type="eggNOG" id="KOG0017">
    <property type="taxonomic scope" value="Eukaryota"/>
</dbReference>
<gene>
    <name evidence="3" type="ORF">TCM_019418</name>
</gene>
<protein>
    <recommendedName>
        <fullName evidence="2">Retrovirus-related Pol polyprotein from transposon TNT 1-94-like beta-barrel domain-containing protein</fullName>
    </recommendedName>
</protein>
<dbReference type="Pfam" id="PF22936">
    <property type="entry name" value="Pol_BBD"/>
    <property type="match status" value="1"/>
</dbReference>
<evidence type="ECO:0000259" key="2">
    <source>
        <dbReference type="Pfam" id="PF22936"/>
    </source>
</evidence>
<dbReference type="InParanoid" id="A0A061EIF9"/>